<keyword evidence="8" id="KW-1185">Reference proteome</keyword>
<dbReference type="InterPro" id="IPR008995">
    <property type="entry name" value="Mo/tungstate-bd_C_term_dom"/>
</dbReference>
<dbReference type="SUPFAM" id="SSF52540">
    <property type="entry name" value="P-loop containing nucleoside triphosphate hydrolases"/>
    <property type="match status" value="1"/>
</dbReference>
<dbReference type="PANTHER" id="PTHR42781:SF4">
    <property type="entry name" value="SPERMIDINE_PUTRESCINE IMPORT ATP-BINDING PROTEIN POTA"/>
    <property type="match status" value="1"/>
</dbReference>
<dbReference type="InterPro" id="IPR017871">
    <property type="entry name" value="ABC_transporter-like_CS"/>
</dbReference>
<dbReference type="GO" id="GO:0015418">
    <property type="term" value="F:ABC-type quaternary ammonium compound transporting activity"/>
    <property type="evidence" value="ECO:0007669"/>
    <property type="project" value="UniProtKB-EC"/>
</dbReference>
<evidence type="ECO:0000256" key="2">
    <source>
        <dbReference type="ARBA" id="ARBA00022448"/>
    </source>
</evidence>
<dbReference type="InterPro" id="IPR027417">
    <property type="entry name" value="P-loop_NTPase"/>
</dbReference>
<dbReference type="Gene3D" id="3.40.50.300">
    <property type="entry name" value="P-loop containing nucleotide triphosphate hydrolases"/>
    <property type="match status" value="1"/>
</dbReference>
<dbReference type="GO" id="GO:0016887">
    <property type="term" value="F:ATP hydrolysis activity"/>
    <property type="evidence" value="ECO:0007669"/>
    <property type="project" value="InterPro"/>
</dbReference>
<dbReference type="InterPro" id="IPR003593">
    <property type="entry name" value="AAA+_ATPase"/>
</dbReference>
<comment type="caution">
    <text evidence="7">The sequence shown here is derived from an EMBL/GenBank/DDBJ whole genome shotgun (WGS) entry which is preliminary data.</text>
</comment>
<evidence type="ECO:0000313" key="7">
    <source>
        <dbReference type="EMBL" id="MBH8553254.1"/>
    </source>
</evidence>
<evidence type="ECO:0000313" key="8">
    <source>
        <dbReference type="Proteomes" id="UP000599391"/>
    </source>
</evidence>
<dbReference type="FunFam" id="3.40.50.300:FF:000425">
    <property type="entry name" value="Probable ABC transporter, ATP-binding subunit"/>
    <property type="match status" value="1"/>
</dbReference>
<dbReference type="SUPFAM" id="SSF50331">
    <property type="entry name" value="MOP-like"/>
    <property type="match status" value="1"/>
</dbReference>
<dbReference type="InterPro" id="IPR013611">
    <property type="entry name" value="Transp-assoc_OB_typ2"/>
</dbReference>
<protein>
    <recommendedName>
        <fullName evidence="5">ABC-type quaternary amine transporter</fullName>
        <ecNumber evidence="5">7.6.2.9</ecNumber>
    </recommendedName>
</protein>
<dbReference type="InterPro" id="IPR003439">
    <property type="entry name" value="ABC_transporter-like_ATP-bd"/>
</dbReference>
<evidence type="ECO:0000256" key="1">
    <source>
        <dbReference type="ARBA" id="ARBA00004417"/>
    </source>
</evidence>
<dbReference type="EMBL" id="JAECZB010000027">
    <property type="protein sequence ID" value="MBH8553254.1"/>
    <property type="molecule type" value="Genomic_DNA"/>
</dbReference>
<dbReference type="EC" id="7.6.2.9" evidence="5"/>
<dbReference type="GO" id="GO:0043190">
    <property type="term" value="C:ATP-binding cassette (ABC) transporter complex"/>
    <property type="evidence" value="ECO:0007669"/>
    <property type="project" value="InterPro"/>
</dbReference>
<dbReference type="PROSITE" id="PS50893">
    <property type="entry name" value="ABC_TRANSPORTER_2"/>
    <property type="match status" value="1"/>
</dbReference>
<dbReference type="AlphaFoldDB" id="A0A8J7L2I8"/>
<dbReference type="SMART" id="SM00382">
    <property type="entry name" value="AAA"/>
    <property type="match status" value="1"/>
</dbReference>
<keyword evidence="4 7" id="KW-0067">ATP-binding</keyword>
<feature type="domain" description="ABC transporter" evidence="6">
    <location>
        <begin position="7"/>
        <end position="241"/>
    </location>
</feature>
<dbReference type="Pfam" id="PF08402">
    <property type="entry name" value="TOBE_2"/>
    <property type="match status" value="1"/>
</dbReference>
<dbReference type="PANTHER" id="PTHR42781">
    <property type="entry name" value="SPERMIDINE/PUTRESCINE IMPORT ATP-BINDING PROTEIN POTA"/>
    <property type="match status" value="1"/>
</dbReference>
<reference evidence="7 8" key="1">
    <citation type="journal article" date="2021" name="Int. J. Syst. Evol. Microbiol.">
        <title>Amazonocrinis nigriterrae gen. nov., sp. nov., Atlanticothrix silvestris gen. nov., sp. nov. and Dendronalium phyllosphericum gen. nov., sp. nov., nostocacean cyanobacteria from Brazilian environments.</title>
        <authorList>
            <person name="Alvarenga D.O."/>
            <person name="Andreote A.P.D."/>
            <person name="Branco L.H.Z."/>
            <person name="Delbaje E."/>
            <person name="Cruz R.B."/>
            <person name="Varani A.M."/>
            <person name="Fiore M.F."/>
        </authorList>
    </citation>
    <scope>NUCLEOTIDE SEQUENCE [LARGE SCALE GENOMIC DNA]</scope>
    <source>
        <strain evidence="7 8">CENA357</strain>
    </source>
</reference>
<accession>A0A8J7L2I8</accession>
<dbReference type="InterPro" id="IPR050093">
    <property type="entry name" value="ABC_SmlMolc_Importer"/>
</dbReference>
<evidence type="ECO:0000256" key="3">
    <source>
        <dbReference type="ARBA" id="ARBA00022741"/>
    </source>
</evidence>
<dbReference type="Pfam" id="PF00005">
    <property type="entry name" value="ABC_tran"/>
    <property type="match status" value="1"/>
</dbReference>
<dbReference type="RefSeq" id="WP_214439543.1">
    <property type="nucleotide sequence ID" value="NZ_JAECZB010000027.1"/>
</dbReference>
<comment type="subcellular location">
    <subcellularLocation>
        <location evidence="1">Cell inner membrane</location>
        <topology evidence="1">Peripheral membrane protein</topology>
    </subcellularLocation>
</comment>
<keyword evidence="2" id="KW-0813">Transport</keyword>
<organism evidence="7 8">
    <name type="scientific">Atlanticothrix silvestris CENA357</name>
    <dbReference type="NCBI Taxonomy" id="1725252"/>
    <lineage>
        <taxon>Bacteria</taxon>
        <taxon>Bacillati</taxon>
        <taxon>Cyanobacteriota</taxon>
        <taxon>Cyanophyceae</taxon>
        <taxon>Nostocales</taxon>
        <taxon>Nodulariaceae</taxon>
        <taxon>Atlanticothrix</taxon>
        <taxon>Atlanticothrix silvestris</taxon>
    </lineage>
</organism>
<name>A0A8J7L2I8_9CYAN</name>
<evidence type="ECO:0000259" key="6">
    <source>
        <dbReference type="PROSITE" id="PS50893"/>
    </source>
</evidence>
<dbReference type="GO" id="GO:0005524">
    <property type="term" value="F:ATP binding"/>
    <property type="evidence" value="ECO:0007669"/>
    <property type="project" value="UniProtKB-KW"/>
</dbReference>
<gene>
    <name evidence="7" type="ORF">I8751_12905</name>
</gene>
<proteinExistence type="predicted"/>
<evidence type="ECO:0000256" key="5">
    <source>
        <dbReference type="ARBA" id="ARBA00066388"/>
    </source>
</evidence>
<dbReference type="PROSITE" id="PS00211">
    <property type="entry name" value="ABC_TRANSPORTER_1"/>
    <property type="match status" value="1"/>
</dbReference>
<keyword evidence="3" id="KW-0547">Nucleotide-binding</keyword>
<sequence length="372" mass="40788">MTTSAILRLENITLKFSSTATPVVNGVTLTLASGEVLGLLGPSGCGKTTLLRIIAGFESPQTGTVEIAGRVVASINHWIPPEQRNIGMLFQDYALFPHLSVTENIAFGLQSTKASDRQQRVAELLDLVRLSGLEKRYPHELSGGQQQRVALARALAPQPQLLLLDEPLSNLDAQVRLSLREEVLEILKTKQISAIFVTHDQQEALAIADLVAVMQQGKLEQLGTPEAIYHQPASRFVAEFVTQANFLPAKRKGNLWETEIGCFAIKEQNSKNGIHSLFSNNGYKSTLSVYSLHVDADNGDVMIPEEDIILQPAKDGAAMIKTRRFLGSEYRYCLRTSSGKKLYARTPSTISLSVGTRVKLSVIGPLRFFPHG</sequence>
<dbReference type="Proteomes" id="UP000599391">
    <property type="component" value="Unassembled WGS sequence"/>
</dbReference>
<evidence type="ECO:0000256" key="4">
    <source>
        <dbReference type="ARBA" id="ARBA00022840"/>
    </source>
</evidence>